<feature type="transmembrane region" description="Helical" evidence="5">
    <location>
        <begin position="348"/>
        <end position="367"/>
    </location>
</feature>
<keyword evidence="2 5" id="KW-0812">Transmembrane</keyword>
<evidence type="ECO:0000313" key="8">
    <source>
        <dbReference type="Proteomes" id="UP000679179"/>
    </source>
</evidence>
<feature type="transmembrane region" description="Helical" evidence="5">
    <location>
        <begin position="179"/>
        <end position="201"/>
    </location>
</feature>
<feature type="domain" description="ABC-2 type transporter transmembrane" evidence="6">
    <location>
        <begin position="18"/>
        <end position="366"/>
    </location>
</feature>
<keyword evidence="3 5" id="KW-1133">Transmembrane helix</keyword>
<gene>
    <name evidence="7" type="primary">sagH</name>
    <name evidence="7" type="ORF">CPJCM30710_11980</name>
</gene>
<feature type="transmembrane region" description="Helical" evidence="5">
    <location>
        <begin position="258"/>
        <end position="282"/>
    </location>
</feature>
<feature type="transmembrane region" description="Helical" evidence="5">
    <location>
        <begin position="222"/>
        <end position="246"/>
    </location>
</feature>
<dbReference type="RefSeq" id="WP_212903257.1">
    <property type="nucleotide sequence ID" value="NZ_BOPZ01000007.1"/>
</dbReference>
<name>A0A919VFU7_9CLOT</name>
<evidence type="ECO:0000256" key="5">
    <source>
        <dbReference type="SAM" id="Phobius"/>
    </source>
</evidence>
<dbReference type="AlphaFoldDB" id="A0A919VFU7"/>
<accession>A0A919VFU7</accession>
<comment type="caution">
    <text evidence="7">The sequence shown here is derived from an EMBL/GenBank/DDBJ whole genome shotgun (WGS) entry which is preliminary data.</text>
</comment>
<dbReference type="GO" id="GO:0016020">
    <property type="term" value="C:membrane"/>
    <property type="evidence" value="ECO:0007669"/>
    <property type="project" value="UniProtKB-SubCell"/>
</dbReference>
<protein>
    <submittedName>
        <fullName evidence="7">ABC transporter permease/ATP-binding protein</fullName>
    </submittedName>
</protein>
<keyword evidence="8" id="KW-1185">Reference proteome</keyword>
<dbReference type="InterPro" id="IPR013525">
    <property type="entry name" value="ABC2_TM"/>
</dbReference>
<feature type="transmembrane region" description="Helical" evidence="5">
    <location>
        <begin position="289"/>
        <end position="310"/>
    </location>
</feature>
<evidence type="ECO:0000256" key="2">
    <source>
        <dbReference type="ARBA" id="ARBA00022692"/>
    </source>
</evidence>
<dbReference type="PANTHER" id="PTHR43027:SF1">
    <property type="entry name" value="DOXORUBICIN RESISTANCE ABC TRANSPORTER PERMEASE PROTEIN DRRC-RELATED"/>
    <property type="match status" value="1"/>
</dbReference>
<comment type="subcellular location">
    <subcellularLocation>
        <location evidence="1">Membrane</location>
        <topology evidence="1">Multi-pass membrane protein</topology>
    </subcellularLocation>
</comment>
<keyword evidence="4 5" id="KW-0472">Membrane</keyword>
<reference evidence="7" key="1">
    <citation type="submission" date="2021-03" db="EMBL/GenBank/DDBJ databases">
        <title>Taxonomic study of Clostridium polyendosporum from meadow-gley soil under rice.</title>
        <authorList>
            <person name="Kobayashi H."/>
            <person name="Tanizawa Y."/>
            <person name="Yagura M."/>
        </authorList>
    </citation>
    <scope>NUCLEOTIDE SEQUENCE</scope>
    <source>
        <strain evidence="7">JCM 30710</strain>
    </source>
</reference>
<dbReference type="EMBL" id="BOPZ01000007">
    <property type="protein sequence ID" value="GIM28532.1"/>
    <property type="molecule type" value="Genomic_DNA"/>
</dbReference>
<proteinExistence type="predicted"/>
<dbReference type="PANTHER" id="PTHR43027">
    <property type="entry name" value="DOXORUBICIN RESISTANCE ABC TRANSPORTER PERMEASE PROTEIN DRRC-RELATED"/>
    <property type="match status" value="1"/>
</dbReference>
<dbReference type="InterPro" id="IPR052902">
    <property type="entry name" value="ABC-2_transporter"/>
</dbReference>
<dbReference type="Proteomes" id="UP000679179">
    <property type="component" value="Unassembled WGS sequence"/>
</dbReference>
<evidence type="ECO:0000256" key="1">
    <source>
        <dbReference type="ARBA" id="ARBA00004141"/>
    </source>
</evidence>
<dbReference type="GO" id="GO:0140359">
    <property type="term" value="F:ABC-type transporter activity"/>
    <property type="evidence" value="ECO:0007669"/>
    <property type="project" value="InterPro"/>
</dbReference>
<dbReference type="Pfam" id="PF12698">
    <property type="entry name" value="ABC2_membrane_3"/>
    <property type="match status" value="1"/>
</dbReference>
<evidence type="ECO:0000256" key="3">
    <source>
        <dbReference type="ARBA" id="ARBA00022989"/>
    </source>
</evidence>
<evidence type="ECO:0000256" key="4">
    <source>
        <dbReference type="ARBA" id="ARBA00023136"/>
    </source>
</evidence>
<evidence type="ECO:0000259" key="6">
    <source>
        <dbReference type="Pfam" id="PF12698"/>
    </source>
</evidence>
<feature type="transmembrane region" description="Helical" evidence="5">
    <location>
        <begin position="21"/>
        <end position="43"/>
    </location>
</feature>
<evidence type="ECO:0000313" key="7">
    <source>
        <dbReference type="EMBL" id="GIM28532.1"/>
    </source>
</evidence>
<sequence>MRAIRAIWYIMLGQFRDKSGVVSMIVFPIIFMTILGFALSSAFKNEAELSPIKVAYVDNGSQGTRDIFKKLIDEGEKNKITFSKLSSVEEGKDKVKKDGETVLVEIKEKEIDVYKNEQEGISVNVVLQMLKTISDRYNVYGEIIKVSPQVVSKIDNDFSKDYTVLSKIDIGRSMSSFDYYGIVEITMMLLYGAQFAFYSVHLGRKKRVENRILSTGISRFEYMMYLLISSFVVVSVTMVPAFLYSFFILKTYWGTNPWSILAILASLNFFSTALGVCLGWLFKEEKTGQILMTTIIIPILTFLGGGYMYFDENVNNIFNLVTKISPMRWVNRSIINIIYSSDYSKFNYTLTINLALGLIFLMLALIIRKEEV</sequence>
<organism evidence="7 8">
    <name type="scientific">Clostridium polyendosporum</name>
    <dbReference type="NCBI Taxonomy" id="69208"/>
    <lineage>
        <taxon>Bacteria</taxon>
        <taxon>Bacillati</taxon>
        <taxon>Bacillota</taxon>
        <taxon>Clostridia</taxon>
        <taxon>Eubacteriales</taxon>
        <taxon>Clostridiaceae</taxon>
        <taxon>Clostridium</taxon>
    </lineage>
</organism>